<evidence type="ECO:0000313" key="16">
    <source>
        <dbReference type="EMBL" id="GBN48830.1"/>
    </source>
</evidence>
<comment type="similarity">
    <text evidence="2">Belongs to the glutamate-gated ion channel (TC 1.A.10.1) family.</text>
</comment>
<keyword evidence="4" id="KW-1003">Cell membrane</keyword>
<dbReference type="OrthoDB" id="6437138at2759"/>
<keyword evidence="10" id="KW-0325">Glycoprotein</keyword>
<dbReference type="EMBL" id="BGPR01010945">
    <property type="protein sequence ID" value="GBN48830.1"/>
    <property type="molecule type" value="Genomic_DNA"/>
</dbReference>
<dbReference type="Proteomes" id="UP000499080">
    <property type="component" value="Unassembled WGS sequence"/>
</dbReference>
<evidence type="ECO:0000256" key="13">
    <source>
        <dbReference type="SAM" id="Phobius"/>
    </source>
</evidence>
<evidence type="ECO:0000256" key="5">
    <source>
        <dbReference type="ARBA" id="ARBA00022692"/>
    </source>
</evidence>
<evidence type="ECO:0000256" key="11">
    <source>
        <dbReference type="ARBA" id="ARBA00023286"/>
    </source>
</evidence>
<evidence type="ECO:0008006" key="18">
    <source>
        <dbReference type="Google" id="ProtNLM"/>
    </source>
</evidence>
<keyword evidence="17" id="KW-1185">Reference proteome</keyword>
<dbReference type="SMART" id="SM00918">
    <property type="entry name" value="Lig_chan-Glu_bd"/>
    <property type="match status" value="1"/>
</dbReference>
<feature type="domain" description="Ionotropic glutamate receptor C-terminal" evidence="14">
    <location>
        <begin position="8"/>
        <end position="347"/>
    </location>
</feature>
<dbReference type="Gene3D" id="3.40.190.10">
    <property type="entry name" value="Periplasmic binding protein-like II"/>
    <property type="match status" value="1"/>
</dbReference>
<gene>
    <name evidence="16" type="ORF">AVEN_273462_1</name>
</gene>
<dbReference type="GO" id="GO:0050906">
    <property type="term" value="P:detection of stimulus involved in sensory perception"/>
    <property type="evidence" value="ECO:0007669"/>
    <property type="project" value="UniProtKB-ARBA"/>
</dbReference>
<dbReference type="GO" id="GO:0015276">
    <property type="term" value="F:ligand-gated monoatomic ion channel activity"/>
    <property type="evidence" value="ECO:0007669"/>
    <property type="project" value="InterPro"/>
</dbReference>
<dbReference type="PANTHER" id="PTHR42643">
    <property type="entry name" value="IONOTROPIC RECEPTOR 20A-RELATED"/>
    <property type="match status" value="1"/>
</dbReference>
<keyword evidence="12" id="KW-0407">Ion channel</keyword>
<sequence length="404" mass="46281">MTVKYPQKIKVAVLPFGELMRINTSVEGKMEFSGVEGEILNVVLNSLGLQYDFMIPQDLQWGRQDKEGNWSGLVGMIQRDEADLAFSYLSMTEERSRVIGYSKPYMFEDHTFISQIPSNRRLTLTFLYPFDFSTWICLFLTLVLMSTLLAIFKSGIQSLGNQFFRLFASLMTQAVNTDGGSRKYNMLVAFWLFFAQVIVLSYSSTLLSFLIQPLKEAPIRNFNELSRAVQRGNCQANFTNFSLSFLLNSNMDHFMKLGKIVSSNNWIANTSALSSETVIKANFFLALNKNLAKSYFGTRNDLFFSEDRLFTSYLAFGYNKRFCCVSKLNTFISRISQAGLYGKYLRDRSMKLFFKSFKRSNKSKTETPLSFDDLISEFSLLIVGLSLSFVIFLAEIVYSRFVLV</sequence>
<evidence type="ECO:0000256" key="6">
    <source>
        <dbReference type="ARBA" id="ARBA00022989"/>
    </source>
</evidence>
<keyword evidence="3" id="KW-0813">Transport</keyword>
<protein>
    <recommendedName>
        <fullName evidence="18">Ionotropic glutamate receptor L-glutamate and glycine-binding domain-containing protein</fullName>
    </recommendedName>
</protein>
<name>A0A4Y2PEA3_ARAVE</name>
<proteinExistence type="inferred from homology"/>
<accession>A0A4Y2PEA3</accession>
<feature type="domain" description="Ionotropic glutamate receptor L-glutamate and glycine-binding" evidence="15">
    <location>
        <begin position="15"/>
        <end position="79"/>
    </location>
</feature>
<feature type="transmembrane region" description="Helical" evidence="13">
    <location>
        <begin position="188"/>
        <end position="211"/>
    </location>
</feature>
<dbReference type="InterPro" id="IPR001320">
    <property type="entry name" value="Iontro_rcpt_C"/>
</dbReference>
<evidence type="ECO:0000256" key="3">
    <source>
        <dbReference type="ARBA" id="ARBA00022448"/>
    </source>
</evidence>
<dbReference type="Gene3D" id="1.10.287.70">
    <property type="match status" value="1"/>
</dbReference>
<dbReference type="SMART" id="SM00079">
    <property type="entry name" value="PBPe"/>
    <property type="match status" value="1"/>
</dbReference>
<evidence type="ECO:0000256" key="2">
    <source>
        <dbReference type="ARBA" id="ARBA00008685"/>
    </source>
</evidence>
<keyword evidence="6 13" id="KW-1133">Transmembrane helix</keyword>
<evidence type="ECO:0000256" key="1">
    <source>
        <dbReference type="ARBA" id="ARBA00004651"/>
    </source>
</evidence>
<keyword evidence="5 13" id="KW-0812">Transmembrane</keyword>
<dbReference type="InterPro" id="IPR052192">
    <property type="entry name" value="Insect_Ionotropic_Sensory_Rcpt"/>
</dbReference>
<dbReference type="Pfam" id="PF10613">
    <property type="entry name" value="Lig_chan-Glu_bd"/>
    <property type="match status" value="1"/>
</dbReference>
<evidence type="ECO:0000259" key="15">
    <source>
        <dbReference type="SMART" id="SM00918"/>
    </source>
</evidence>
<comment type="caution">
    <text evidence="16">The sequence shown here is derived from an EMBL/GenBank/DDBJ whole genome shotgun (WGS) entry which is preliminary data.</text>
</comment>
<keyword evidence="9" id="KW-0675">Receptor</keyword>
<evidence type="ECO:0000256" key="8">
    <source>
        <dbReference type="ARBA" id="ARBA00023136"/>
    </source>
</evidence>
<keyword evidence="8 13" id="KW-0472">Membrane</keyword>
<evidence type="ECO:0000259" key="14">
    <source>
        <dbReference type="SMART" id="SM00079"/>
    </source>
</evidence>
<dbReference type="GO" id="GO:0005886">
    <property type="term" value="C:plasma membrane"/>
    <property type="evidence" value="ECO:0007669"/>
    <property type="project" value="UniProtKB-SubCell"/>
</dbReference>
<evidence type="ECO:0000256" key="12">
    <source>
        <dbReference type="ARBA" id="ARBA00023303"/>
    </source>
</evidence>
<dbReference type="Pfam" id="PF00060">
    <property type="entry name" value="Lig_chan"/>
    <property type="match status" value="1"/>
</dbReference>
<evidence type="ECO:0000256" key="7">
    <source>
        <dbReference type="ARBA" id="ARBA00023065"/>
    </source>
</evidence>
<dbReference type="PANTHER" id="PTHR42643:SF24">
    <property type="entry name" value="IONOTROPIC RECEPTOR 60A"/>
    <property type="match status" value="1"/>
</dbReference>
<dbReference type="SUPFAM" id="SSF53850">
    <property type="entry name" value="Periplasmic binding protein-like II"/>
    <property type="match status" value="1"/>
</dbReference>
<evidence type="ECO:0000313" key="17">
    <source>
        <dbReference type="Proteomes" id="UP000499080"/>
    </source>
</evidence>
<keyword evidence="11" id="KW-1071">Ligand-gated ion channel</keyword>
<evidence type="ECO:0000256" key="9">
    <source>
        <dbReference type="ARBA" id="ARBA00023170"/>
    </source>
</evidence>
<feature type="transmembrane region" description="Helical" evidence="13">
    <location>
        <begin position="126"/>
        <end position="152"/>
    </location>
</feature>
<evidence type="ECO:0000256" key="10">
    <source>
        <dbReference type="ARBA" id="ARBA00023180"/>
    </source>
</evidence>
<dbReference type="InterPro" id="IPR019594">
    <property type="entry name" value="Glu/Gly-bd"/>
</dbReference>
<keyword evidence="7" id="KW-0406">Ion transport</keyword>
<reference evidence="16 17" key="1">
    <citation type="journal article" date="2019" name="Sci. Rep.">
        <title>Orb-weaving spider Araneus ventricosus genome elucidates the spidroin gene catalogue.</title>
        <authorList>
            <person name="Kono N."/>
            <person name="Nakamura H."/>
            <person name="Ohtoshi R."/>
            <person name="Moran D.A.P."/>
            <person name="Shinohara A."/>
            <person name="Yoshida Y."/>
            <person name="Fujiwara M."/>
            <person name="Mori M."/>
            <person name="Tomita M."/>
            <person name="Arakawa K."/>
        </authorList>
    </citation>
    <scope>NUCLEOTIDE SEQUENCE [LARGE SCALE GENOMIC DNA]</scope>
</reference>
<dbReference type="AlphaFoldDB" id="A0A4Y2PEA3"/>
<comment type="subcellular location">
    <subcellularLocation>
        <location evidence="1">Cell membrane</location>
        <topology evidence="1">Multi-pass membrane protein</topology>
    </subcellularLocation>
</comment>
<organism evidence="16 17">
    <name type="scientific">Araneus ventricosus</name>
    <name type="common">Orbweaver spider</name>
    <name type="synonym">Epeira ventricosa</name>
    <dbReference type="NCBI Taxonomy" id="182803"/>
    <lineage>
        <taxon>Eukaryota</taxon>
        <taxon>Metazoa</taxon>
        <taxon>Ecdysozoa</taxon>
        <taxon>Arthropoda</taxon>
        <taxon>Chelicerata</taxon>
        <taxon>Arachnida</taxon>
        <taxon>Araneae</taxon>
        <taxon>Araneomorphae</taxon>
        <taxon>Entelegynae</taxon>
        <taxon>Araneoidea</taxon>
        <taxon>Araneidae</taxon>
        <taxon>Araneus</taxon>
    </lineage>
</organism>
<evidence type="ECO:0000256" key="4">
    <source>
        <dbReference type="ARBA" id="ARBA00022475"/>
    </source>
</evidence>
<feature type="transmembrane region" description="Helical" evidence="13">
    <location>
        <begin position="378"/>
        <end position="398"/>
    </location>
</feature>